<dbReference type="SMART" id="SM00530">
    <property type="entry name" value="HTH_XRE"/>
    <property type="match status" value="1"/>
</dbReference>
<comment type="caution">
    <text evidence="3">The sequence shown here is derived from an EMBL/GenBank/DDBJ whole genome shotgun (WGS) entry which is preliminary data.</text>
</comment>
<protein>
    <submittedName>
        <fullName evidence="3">Helix-turn-helix transcriptional regulator</fullName>
    </submittedName>
</protein>
<accession>A0A9D1IBI6</accession>
<feature type="domain" description="HTH cro/C1-type" evidence="2">
    <location>
        <begin position="1"/>
        <end position="55"/>
    </location>
</feature>
<name>A0A9D1IBI6_9FIRM</name>
<dbReference type="Pfam" id="PF01381">
    <property type="entry name" value="HTH_3"/>
    <property type="match status" value="1"/>
</dbReference>
<dbReference type="SUPFAM" id="SSF47413">
    <property type="entry name" value="lambda repressor-like DNA-binding domains"/>
    <property type="match status" value="1"/>
</dbReference>
<dbReference type="GO" id="GO:0003677">
    <property type="term" value="F:DNA binding"/>
    <property type="evidence" value="ECO:0007669"/>
    <property type="project" value="UniProtKB-KW"/>
</dbReference>
<dbReference type="EMBL" id="DVMU01000027">
    <property type="protein sequence ID" value="HIU33142.1"/>
    <property type="molecule type" value="Genomic_DNA"/>
</dbReference>
<evidence type="ECO:0000256" key="1">
    <source>
        <dbReference type="ARBA" id="ARBA00023125"/>
    </source>
</evidence>
<organism evidence="3 4">
    <name type="scientific">Candidatus Pullichristensenella excrementigallinarum</name>
    <dbReference type="NCBI Taxonomy" id="2840907"/>
    <lineage>
        <taxon>Bacteria</taxon>
        <taxon>Bacillati</taxon>
        <taxon>Bacillota</taxon>
        <taxon>Clostridia</taxon>
        <taxon>Candidatus Pullichristensenella</taxon>
    </lineage>
</organism>
<dbReference type="InterPro" id="IPR001387">
    <property type="entry name" value="Cro/C1-type_HTH"/>
</dbReference>
<evidence type="ECO:0000313" key="4">
    <source>
        <dbReference type="Proteomes" id="UP000824072"/>
    </source>
</evidence>
<dbReference type="InterPro" id="IPR050807">
    <property type="entry name" value="TransReg_Diox_bact_type"/>
</dbReference>
<dbReference type="Proteomes" id="UP000824072">
    <property type="component" value="Unassembled WGS sequence"/>
</dbReference>
<dbReference type="PANTHER" id="PTHR46797">
    <property type="entry name" value="HTH-TYPE TRANSCRIPTIONAL REGULATOR"/>
    <property type="match status" value="1"/>
</dbReference>
<dbReference type="CDD" id="cd00093">
    <property type="entry name" value="HTH_XRE"/>
    <property type="match status" value="1"/>
</dbReference>
<proteinExistence type="predicted"/>
<sequence>MKVQRKRARLTQEQLAEMAGISLSFYGHVERGSRKASLETLVRICNALQVSPEYILQDSLEKDLNGCADHFSEDERDLMNRIIEVIHAHNTKQ</sequence>
<dbReference type="GO" id="GO:0005829">
    <property type="term" value="C:cytosol"/>
    <property type="evidence" value="ECO:0007669"/>
    <property type="project" value="TreeGrafter"/>
</dbReference>
<reference evidence="3" key="2">
    <citation type="journal article" date="2021" name="PeerJ">
        <title>Extensive microbial diversity within the chicken gut microbiome revealed by metagenomics and culture.</title>
        <authorList>
            <person name="Gilroy R."/>
            <person name="Ravi A."/>
            <person name="Getino M."/>
            <person name="Pursley I."/>
            <person name="Horton D.L."/>
            <person name="Alikhan N.F."/>
            <person name="Baker D."/>
            <person name="Gharbi K."/>
            <person name="Hall N."/>
            <person name="Watson M."/>
            <person name="Adriaenssens E.M."/>
            <person name="Foster-Nyarko E."/>
            <person name="Jarju S."/>
            <person name="Secka A."/>
            <person name="Antonio M."/>
            <person name="Oren A."/>
            <person name="Chaudhuri R.R."/>
            <person name="La Ragione R."/>
            <person name="Hildebrand F."/>
            <person name="Pallen M.J."/>
        </authorList>
    </citation>
    <scope>NUCLEOTIDE SEQUENCE</scope>
    <source>
        <strain evidence="3">ChiHcec3-11533</strain>
    </source>
</reference>
<dbReference type="PANTHER" id="PTHR46797:SF1">
    <property type="entry name" value="METHYLPHOSPHONATE SYNTHASE"/>
    <property type="match status" value="1"/>
</dbReference>
<dbReference type="GO" id="GO:0003700">
    <property type="term" value="F:DNA-binding transcription factor activity"/>
    <property type="evidence" value="ECO:0007669"/>
    <property type="project" value="TreeGrafter"/>
</dbReference>
<dbReference type="InterPro" id="IPR010982">
    <property type="entry name" value="Lambda_DNA-bd_dom_sf"/>
</dbReference>
<dbReference type="Gene3D" id="1.10.260.40">
    <property type="entry name" value="lambda repressor-like DNA-binding domains"/>
    <property type="match status" value="1"/>
</dbReference>
<reference evidence="3" key="1">
    <citation type="submission" date="2020-10" db="EMBL/GenBank/DDBJ databases">
        <authorList>
            <person name="Gilroy R."/>
        </authorList>
    </citation>
    <scope>NUCLEOTIDE SEQUENCE</scope>
    <source>
        <strain evidence="3">ChiHcec3-11533</strain>
    </source>
</reference>
<dbReference type="AlphaFoldDB" id="A0A9D1IBI6"/>
<keyword evidence="1" id="KW-0238">DNA-binding</keyword>
<evidence type="ECO:0000259" key="2">
    <source>
        <dbReference type="PROSITE" id="PS50943"/>
    </source>
</evidence>
<dbReference type="PROSITE" id="PS50943">
    <property type="entry name" value="HTH_CROC1"/>
    <property type="match status" value="1"/>
</dbReference>
<gene>
    <name evidence="3" type="ORF">IAB02_01135</name>
</gene>
<evidence type="ECO:0000313" key="3">
    <source>
        <dbReference type="EMBL" id="HIU33142.1"/>
    </source>
</evidence>